<comment type="similarity">
    <text evidence="1">Belongs to the low molecular weight phosphotyrosine protein phosphatase family.</text>
</comment>
<dbReference type="InterPro" id="IPR036196">
    <property type="entry name" value="Ptyr_pPase_sf"/>
</dbReference>
<protein>
    <recommendedName>
        <fullName evidence="2">protein-tyrosine-phosphatase</fullName>
        <ecNumber evidence="2">3.1.3.48</ecNumber>
    </recommendedName>
</protein>
<proteinExistence type="inferred from homology"/>
<evidence type="ECO:0000256" key="4">
    <source>
        <dbReference type="ARBA" id="ARBA00022912"/>
    </source>
</evidence>
<dbReference type="PRINTS" id="PR00719">
    <property type="entry name" value="LMWPTPASE"/>
</dbReference>
<evidence type="ECO:0000256" key="1">
    <source>
        <dbReference type="ARBA" id="ARBA00011063"/>
    </source>
</evidence>
<organism evidence="7 8">
    <name type="scientific">Thiomicrospira aerophila AL3</name>
    <dbReference type="NCBI Taxonomy" id="717772"/>
    <lineage>
        <taxon>Bacteria</taxon>
        <taxon>Pseudomonadati</taxon>
        <taxon>Pseudomonadota</taxon>
        <taxon>Gammaproteobacteria</taxon>
        <taxon>Thiotrichales</taxon>
        <taxon>Piscirickettsiaceae</taxon>
        <taxon>Thiomicrospira</taxon>
    </lineage>
</organism>
<dbReference type="Proteomes" id="UP000005380">
    <property type="component" value="Chromosome"/>
</dbReference>
<dbReference type="FunCoup" id="W0DWK0">
    <property type="interactions" value="381"/>
</dbReference>
<keyword evidence="3" id="KW-0378">Hydrolase</keyword>
<dbReference type="CDD" id="cd16343">
    <property type="entry name" value="LMWPTP"/>
    <property type="match status" value="1"/>
</dbReference>
<feature type="active site" description="Nucleophile" evidence="5">
    <location>
        <position position="13"/>
    </location>
</feature>
<feature type="active site" description="Proton donor" evidence="5">
    <location>
        <position position="130"/>
    </location>
</feature>
<dbReference type="InterPro" id="IPR023485">
    <property type="entry name" value="Ptyr_pPase"/>
</dbReference>
<dbReference type="KEGG" id="tao:THIAE_07660"/>
<keyword evidence="8" id="KW-1185">Reference proteome</keyword>
<gene>
    <name evidence="7" type="ORF">THIAE_07660</name>
</gene>
<dbReference type="GO" id="GO:0004725">
    <property type="term" value="F:protein tyrosine phosphatase activity"/>
    <property type="evidence" value="ECO:0007669"/>
    <property type="project" value="UniProtKB-EC"/>
</dbReference>
<evidence type="ECO:0000256" key="2">
    <source>
        <dbReference type="ARBA" id="ARBA00013064"/>
    </source>
</evidence>
<dbReference type="PANTHER" id="PTHR11717">
    <property type="entry name" value="LOW MOLECULAR WEIGHT PROTEIN TYROSINE PHOSPHATASE"/>
    <property type="match status" value="1"/>
</dbReference>
<sequence length="163" mass="18476">MEQAKQVGVLFICMGNICRSPTAHAVFRKQVKEAGLVDKINIDSAGTHAYHIGNPPDSRSIETAANRDILMADLRARKVEFSDFYEFDYLLVMDDHNHQLVTELGPREELHRVSYLLDFAPEVGRKDVPDPYYGGPQGFEQVFDMVEIACANLLAHIRQQQGW</sequence>
<dbReference type="OrthoDB" id="9784339at2"/>
<dbReference type="SMART" id="SM00226">
    <property type="entry name" value="LMWPc"/>
    <property type="match status" value="1"/>
</dbReference>
<dbReference type="STRING" id="717772.THIAE_07660"/>
<accession>W0DWK0</accession>
<feature type="domain" description="Phosphotyrosine protein phosphatase I" evidence="6">
    <location>
        <begin position="7"/>
        <end position="156"/>
    </location>
</feature>
<dbReference type="InterPro" id="IPR050438">
    <property type="entry name" value="LMW_PTPase"/>
</dbReference>
<evidence type="ECO:0000256" key="3">
    <source>
        <dbReference type="ARBA" id="ARBA00022801"/>
    </source>
</evidence>
<dbReference type="InterPro" id="IPR017867">
    <property type="entry name" value="Tyr_phospatase_low_mol_wt"/>
</dbReference>
<dbReference type="Pfam" id="PF01451">
    <property type="entry name" value="LMWPc"/>
    <property type="match status" value="1"/>
</dbReference>
<dbReference type="SUPFAM" id="SSF52788">
    <property type="entry name" value="Phosphotyrosine protein phosphatases I"/>
    <property type="match status" value="1"/>
</dbReference>
<evidence type="ECO:0000256" key="5">
    <source>
        <dbReference type="PIRSR" id="PIRSR617867-1"/>
    </source>
</evidence>
<dbReference type="RefSeq" id="WP_006460618.1">
    <property type="nucleotide sequence ID" value="NZ_CP007030.1"/>
</dbReference>
<dbReference type="HOGENOM" id="CLU_071415_2_2_6"/>
<reference evidence="7 8" key="1">
    <citation type="submission" date="2013-12" db="EMBL/GenBank/DDBJ databases">
        <authorList>
            <consortium name="DOE Joint Genome Institute"/>
            <person name="Kappler U."/>
            <person name="Huntemann M."/>
            <person name="Han J."/>
            <person name="Chen A."/>
            <person name="Kyrpides N."/>
            <person name="Mavromatis K."/>
            <person name="Markowitz V."/>
            <person name="Palaniappan K."/>
            <person name="Ivanova N."/>
            <person name="Schaumberg A."/>
            <person name="Pati A."/>
            <person name="Liolios K."/>
            <person name="Nordberg H.P."/>
            <person name="Cantor M.N."/>
            <person name="Hua S.X."/>
            <person name="Woyke T."/>
        </authorList>
    </citation>
    <scope>NUCLEOTIDE SEQUENCE [LARGE SCALE GENOMIC DNA]</scope>
    <source>
        <strain evidence="8">AL2</strain>
    </source>
</reference>
<evidence type="ECO:0000259" key="6">
    <source>
        <dbReference type="SMART" id="SM00226"/>
    </source>
</evidence>
<evidence type="ECO:0000313" key="8">
    <source>
        <dbReference type="Proteomes" id="UP000005380"/>
    </source>
</evidence>
<dbReference type="PANTHER" id="PTHR11717:SF7">
    <property type="entry name" value="LOW MOLECULAR WEIGHT PHOSPHOTYROSINE PROTEIN PHOSPHATASE"/>
    <property type="match status" value="1"/>
</dbReference>
<dbReference type="eggNOG" id="COG0394">
    <property type="taxonomic scope" value="Bacteria"/>
</dbReference>
<dbReference type="AlphaFoldDB" id="W0DWK0"/>
<dbReference type="InParanoid" id="W0DWK0"/>
<name>W0DWK0_9GAMM</name>
<dbReference type="Gene3D" id="3.40.50.2300">
    <property type="match status" value="1"/>
</dbReference>
<dbReference type="EMBL" id="CP007030">
    <property type="protein sequence ID" value="AHF01648.1"/>
    <property type="molecule type" value="Genomic_DNA"/>
</dbReference>
<dbReference type="FunFam" id="3.40.50.2300:FF:000113">
    <property type="entry name" value="Low molecular weight protein-tyrosine-phosphatase"/>
    <property type="match status" value="1"/>
</dbReference>
<dbReference type="EC" id="3.1.3.48" evidence="2"/>
<feature type="active site" evidence="5">
    <location>
        <position position="19"/>
    </location>
</feature>
<evidence type="ECO:0000313" key="7">
    <source>
        <dbReference type="EMBL" id="AHF01648.1"/>
    </source>
</evidence>
<keyword evidence="4" id="KW-0904">Protein phosphatase</keyword>